<protein>
    <submittedName>
        <fullName evidence="3">Ig-like domain-containing protein</fullName>
    </submittedName>
</protein>
<accession>A0A915EX94</accession>
<evidence type="ECO:0000313" key="2">
    <source>
        <dbReference type="Proteomes" id="UP000887562"/>
    </source>
</evidence>
<organism evidence="2 3">
    <name type="scientific">Echinococcus canadensis</name>
    <dbReference type="NCBI Taxonomy" id="519352"/>
    <lineage>
        <taxon>Eukaryota</taxon>
        <taxon>Metazoa</taxon>
        <taxon>Spiralia</taxon>
        <taxon>Lophotrochozoa</taxon>
        <taxon>Platyhelminthes</taxon>
        <taxon>Cestoda</taxon>
        <taxon>Eucestoda</taxon>
        <taxon>Cyclophyllidea</taxon>
        <taxon>Taeniidae</taxon>
        <taxon>Echinococcus</taxon>
        <taxon>Echinococcus canadensis group</taxon>
    </lineage>
</organism>
<keyword evidence="1" id="KW-0472">Membrane</keyword>
<reference evidence="3" key="1">
    <citation type="submission" date="2022-11" db="UniProtKB">
        <authorList>
            <consortium name="WormBaseParasite"/>
        </authorList>
    </citation>
    <scope>IDENTIFICATION</scope>
</reference>
<dbReference type="WBParaSite" id="maker-E.canG7_contigs_6559-snap-gene-0.36-mRNA-1">
    <property type="protein sequence ID" value="maker-E.canG7_contigs_6559-snap-gene-0.36-mRNA-1"/>
    <property type="gene ID" value="EcG7_03127"/>
</dbReference>
<dbReference type="Proteomes" id="UP000887562">
    <property type="component" value="Unplaced"/>
</dbReference>
<keyword evidence="1" id="KW-1133">Transmembrane helix</keyword>
<sequence>MVLLLDPPVPVCAQLLDTTPFLVESARGDFFWIYNSNPSGFYTFREPATELECHFALSKQLFDLRVKWTHSLPNDMDSEHDYQSNVNFPTHNLSFPCSQDYLFLKDFNCYRFTLVLRRQPQKTITCHVYARTVYESRSFQPLLQQPGNPKRPFFSDTELDEDALLDEESEEDLEILREIASLMKPPNITVSSIECGDVVNVTCTVPEESVELYITSHSFDLERCNGSWADLPSNGLSLLNFSVDENMDTFIAKASIRPTGGGDHFVVCRYLEKYAFRHLQIPKCSTPDSTRYLALAQQIGVIVVCQLVITSLLALTLWCCCSWRCSRRKRHSTAAMIYHRNETPPTNIHNSYSYAAAIGFLIYTELSHSSKSGDSFLRKIESLQHCSAEDYLEPREIRESHLHTPHLPRMLRPSRQRRYPRRLPVKAHECLLVPLSCPRKSVVYFRLLRQIKALLQYYTGMPKSAKLLLLCQKQRAKA</sequence>
<dbReference type="AlphaFoldDB" id="A0A915EX94"/>
<evidence type="ECO:0000313" key="3">
    <source>
        <dbReference type="WBParaSite" id="maker-E.canG7_contigs_6559-snap-gene-0.36-mRNA-1"/>
    </source>
</evidence>
<evidence type="ECO:0000256" key="1">
    <source>
        <dbReference type="SAM" id="Phobius"/>
    </source>
</evidence>
<proteinExistence type="predicted"/>
<feature type="transmembrane region" description="Helical" evidence="1">
    <location>
        <begin position="299"/>
        <end position="321"/>
    </location>
</feature>
<name>A0A915EX94_9CEST</name>
<keyword evidence="1" id="KW-0812">Transmembrane</keyword>
<keyword evidence="2" id="KW-1185">Reference proteome</keyword>